<dbReference type="RefSeq" id="WP_315651881.1">
    <property type="nucleotide sequence ID" value="NZ_JAVXZY010000007.1"/>
</dbReference>
<dbReference type="InterPro" id="IPR013424">
    <property type="entry name" value="Ice-binding_C"/>
</dbReference>
<dbReference type="NCBIfam" id="NF038119">
    <property type="entry name" value="PEP_CTERM_MHFG"/>
    <property type="match status" value="1"/>
</dbReference>
<feature type="transmembrane region" description="Helical" evidence="2">
    <location>
        <begin position="243"/>
        <end position="259"/>
    </location>
</feature>
<feature type="compositionally biased region" description="Pro residues" evidence="1">
    <location>
        <begin position="221"/>
        <end position="232"/>
    </location>
</feature>
<dbReference type="EMBL" id="JAVXZY010000007">
    <property type="protein sequence ID" value="MDT9000995.1"/>
    <property type="molecule type" value="Genomic_DNA"/>
</dbReference>
<protein>
    <submittedName>
        <fullName evidence="3">MHFG family PEP-CTERM protein</fullName>
    </submittedName>
</protein>
<gene>
    <name evidence="3" type="ORF">RQP53_17085</name>
</gene>
<evidence type="ECO:0000256" key="1">
    <source>
        <dbReference type="SAM" id="MobiDB-lite"/>
    </source>
</evidence>
<proteinExistence type="predicted"/>
<organism evidence="3 4">
    <name type="scientific">Roseateles aquae</name>
    <dbReference type="NCBI Taxonomy" id="3077235"/>
    <lineage>
        <taxon>Bacteria</taxon>
        <taxon>Pseudomonadati</taxon>
        <taxon>Pseudomonadota</taxon>
        <taxon>Betaproteobacteria</taxon>
        <taxon>Burkholderiales</taxon>
        <taxon>Sphaerotilaceae</taxon>
        <taxon>Roseateles</taxon>
    </lineage>
</organism>
<evidence type="ECO:0000313" key="3">
    <source>
        <dbReference type="EMBL" id="MDT9000995.1"/>
    </source>
</evidence>
<evidence type="ECO:0000256" key="2">
    <source>
        <dbReference type="SAM" id="Phobius"/>
    </source>
</evidence>
<feature type="region of interest" description="Disordered" evidence="1">
    <location>
        <begin position="180"/>
        <end position="232"/>
    </location>
</feature>
<dbReference type="NCBIfam" id="TIGR02595">
    <property type="entry name" value="PEP_CTERM"/>
    <property type="match status" value="1"/>
</dbReference>
<reference evidence="3" key="1">
    <citation type="submission" date="2023-09" db="EMBL/GenBank/DDBJ databases">
        <title>Paucibacter sp. APW11 Genome sequencing and assembly.</title>
        <authorList>
            <person name="Kim I."/>
        </authorList>
    </citation>
    <scope>NUCLEOTIDE SEQUENCE</scope>
    <source>
        <strain evidence="3">APW11</strain>
    </source>
</reference>
<evidence type="ECO:0000313" key="4">
    <source>
        <dbReference type="Proteomes" id="UP001246372"/>
    </source>
</evidence>
<accession>A0ABU3PF60</accession>
<sequence length="263" mass="27313">MSLIASLALAASSVTLPHCSWDKPGVNPFMGDLVAAVDHYPDIPKAVRVKLQARMQARSYDEIVSIQRDGINGRARYGAEITDMHFGSGSVCRTVSRAKWTVSAVERGLVYCEDGHCILVPTVCRNVSRIKRLTAQPTAVAPAQAAHIASAEQTNDELPLEIEPPAAGVIGGGAPAMPGSFAQTANLPSSDGGGILGGSSGNPAPLGGGSLPPLPTTSGTPPLPIGPLDKNPPPIPSVPEPQTWAMLAAGLLLVVWMAAKRRR</sequence>
<feature type="compositionally biased region" description="Gly residues" evidence="1">
    <location>
        <begin position="191"/>
        <end position="210"/>
    </location>
</feature>
<keyword evidence="4" id="KW-1185">Reference proteome</keyword>
<dbReference type="Proteomes" id="UP001246372">
    <property type="component" value="Unassembled WGS sequence"/>
</dbReference>
<keyword evidence="2" id="KW-0472">Membrane</keyword>
<comment type="caution">
    <text evidence="3">The sequence shown here is derived from an EMBL/GenBank/DDBJ whole genome shotgun (WGS) entry which is preliminary data.</text>
</comment>
<keyword evidence="2" id="KW-1133">Transmembrane helix</keyword>
<keyword evidence="2" id="KW-0812">Transmembrane</keyword>
<name>A0ABU3PF60_9BURK</name>